<name>A0A392U8D8_9FABA</name>
<sequence length="82" mass="8969">IGDLIPTPHHIDVFLEGLPSKCASVVSVMESKIDVMDQYEVEVLLCAHELRLEMFKKNVLTDVASLNLTYASPSQPPAASTD</sequence>
<dbReference type="EMBL" id="LXQA010748468">
    <property type="protein sequence ID" value="MCI69064.1"/>
    <property type="molecule type" value="Genomic_DNA"/>
</dbReference>
<accession>A0A392U8D8</accession>
<proteinExistence type="predicted"/>
<feature type="non-terminal residue" evidence="1">
    <location>
        <position position="82"/>
    </location>
</feature>
<reference evidence="1 2" key="1">
    <citation type="journal article" date="2018" name="Front. Plant Sci.">
        <title>Red Clover (Trifolium pratense) and Zigzag Clover (T. medium) - A Picture of Genomic Similarities and Differences.</title>
        <authorList>
            <person name="Dluhosova J."/>
            <person name="Istvanek J."/>
            <person name="Nedelnik J."/>
            <person name="Repkova J."/>
        </authorList>
    </citation>
    <scope>NUCLEOTIDE SEQUENCE [LARGE SCALE GENOMIC DNA]</scope>
    <source>
        <strain evidence="2">cv. 10/8</strain>
        <tissue evidence="1">Leaf</tissue>
    </source>
</reference>
<keyword evidence="2" id="KW-1185">Reference proteome</keyword>
<comment type="caution">
    <text evidence="1">The sequence shown here is derived from an EMBL/GenBank/DDBJ whole genome shotgun (WGS) entry which is preliminary data.</text>
</comment>
<evidence type="ECO:0000313" key="1">
    <source>
        <dbReference type="EMBL" id="MCI69064.1"/>
    </source>
</evidence>
<dbReference type="AlphaFoldDB" id="A0A392U8D8"/>
<dbReference type="Proteomes" id="UP000265520">
    <property type="component" value="Unassembled WGS sequence"/>
</dbReference>
<organism evidence="1 2">
    <name type="scientific">Trifolium medium</name>
    <dbReference type="NCBI Taxonomy" id="97028"/>
    <lineage>
        <taxon>Eukaryota</taxon>
        <taxon>Viridiplantae</taxon>
        <taxon>Streptophyta</taxon>
        <taxon>Embryophyta</taxon>
        <taxon>Tracheophyta</taxon>
        <taxon>Spermatophyta</taxon>
        <taxon>Magnoliopsida</taxon>
        <taxon>eudicotyledons</taxon>
        <taxon>Gunneridae</taxon>
        <taxon>Pentapetalae</taxon>
        <taxon>rosids</taxon>
        <taxon>fabids</taxon>
        <taxon>Fabales</taxon>
        <taxon>Fabaceae</taxon>
        <taxon>Papilionoideae</taxon>
        <taxon>50 kb inversion clade</taxon>
        <taxon>NPAAA clade</taxon>
        <taxon>Hologalegina</taxon>
        <taxon>IRL clade</taxon>
        <taxon>Trifolieae</taxon>
        <taxon>Trifolium</taxon>
    </lineage>
</organism>
<evidence type="ECO:0000313" key="2">
    <source>
        <dbReference type="Proteomes" id="UP000265520"/>
    </source>
</evidence>
<protein>
    <submittedName>
        <fullName evidence="1">Uncharacterized protein</fullName>
    </submittedName>
</protein>
<feature type="non-terminal residue" evidence="1">
    <location>
        <position position="1"/>
    </location>
</feature>